<dbReference type="NCBIfam" id="NF033879">
    <property type="entry name" value="smalltalk"/>
    <property type="match status" value="1"/>
</dbReference>
<protein>
    <submittedName>
        <fullName evidence="1">Smalltalk protein</fullName>
    </submittedName>
</protein>
<dbReference type="Proteomes" id="UP000651475">
    <property type="component" value="Unassembled WGS sequence"/>
</dbReference>
<organism evidence="1 2">
    <name type="scientific">Parabacteroides hominis</name>
    <dbReference type="NCBI Taxonomy" id="2763057"/>
    <lineage>
        <taxon>Bacteria</taxon>
        <taxon>Pseudomonadati</taxon>
        <taxon>Bacteroidota</taxon>
        <taxon>Bacteroidia</taxon>
        <taxon>Bacteroidales</taxon>
        <taxon>Tannerellaceae</taxon>
        <taxon>Parabacteroides</taxon>
    </lineage>
</organism>
<comment type="caution">
    <text evidence="1">The sequence shown here is derived from an EMBL/GenBank/DDBJ whole genome shotgun (WGS) entry which is preliminary data.</text>
</comment>
<dbReference type="Pfam" id="PF20096">
    <property type="entry name" value="DUF6486"/>
    <property type="match status" value="1"/>
</dbReference>
<accession>A0ABR7DJM4</accession>
<evidence type="ECO:0000313" key="1">
    <source>
        <dbReference type="EMBL" id="MBC5631636.1"/>
    </source>
</evidence>
<dbReference type="InterPro" id="IPR045505">
    <property type="entry name" value="DUF6486"/>
</dbReference>
<evidence type="ECO:0000313" key="2">
    <source>
        <dbReference type="Proteomes" id="UP000651475"/>
    </source>
</evidence>
<sequence>MRKLVIQSIITILTAIGTSLGVTSCI</sequence>
<dbReference type="EMBL" id="JACOOJ010000003">
    <property type="protein sequence ID" value="MBC5631636.1"/>
    <property type="molecule type" value="Genomic_DNA"/>
</dbReference>
<keyword evidence="2" id="KW-1185">Reference proteome</keyword>
<name>A0ABR7DJM4_9BACT</name>
<reference evidence="1 2" key="1">
    <citation type="submission" date="2020-08" db="EMBL/GenBank/DDBJ databases">
        <title>Genome public.</title>
        <authorList>
            <person name="Liu C."/>
            <person name="Sun Q."/>
        </authorList>
    </citation>
    <scope>NUCLEOTIDE SEQUENCE [LARGE SCALE GENOMIC DNA]</scope>
    <source>
        <strain evidence="1 2">NSJ-79</strain>
    </source>
</reference>
<gene>
    <name evidence="1" type="ORF">H8S65_02425</name>
</gene>
<proteinExistence type="predicted"/>
<dbReference type="PROSITE" id="PS51257">
    <property type="entry name" value="PROKAR_LIPOPROTEIN"/>
    <property type="match status" value="1"/>
</dbReference>